<dbReference type="RefSeq" id="WP_418891631.1">
    <property type="nucleotide sequence ID" value="NZ_JBEUWX010000002.1"/>
</dbReference>
<organism evidence="2 3">
    <name type="scientific">Dentiradicibacter hellwigii</name>
    <dbReference type="NCBI Taxonomy" id="3149053"/>
    <lineage>
        <taxon>Bacteria</taxon>
        <taxon>Pseudomonadati</taxon>
        <taxon>Pseudomonadota</taxon>
        <taxon>Betaproteobacteria</taxon>
        <taxon>Rhodocyclales</taxon>
        <taxon>Rhodocyclaceae</taxon>
        <taxon>Dentiradicibacter</taxon>
    </lineage>
</organism>
<proteinExistence type="predicted"/>
<feature type="domain" description="Phospholipid/glycerol acyltransferase" evidence="1">
    <location>
        <begin position="42"/>
        <end position="166"/>
    </location>
</feature>
<dbReference type="Proteomes" id="UP001574673">
    <property type="component" value="Unassembled WGS sequence"/>
</dbReference>
<dbReference type="EMBL" id="JBEUWX010000002">
    <property type="protein sequence ID" value="MFA9950585.1"/>
    <property type="molecule type" value="Genomic_DNA"/>
</dbReference>
<name>A0ABV4UH73_9RHOO</name>
<comment type="caution">
    <text evidence="2">The sequence shown here is derived from an EMBL/GenBank/DDBJ whole genome shotgun (WGS) entry which is preliminary data.</text>
</comment>
<dbReference type="InterPro" id="IPR002123">
    <property type="entry name" value="Plipid/glycerol_acylTrfase"/>
</dbReference>
<reference evidence="3" key="1">
    <citation type="submission" date="2024-06" db="EMBL/GenBank/DDBJ databases">
        <title>Radixoralia hellwigii gen. nov., sp nov., isolated from a root canal in the human oral cavity.</title>
        <authorList>
            <person name="Bartsch S."/>
            <person name="Wittmer A."/>
            <person name="Schulz A.-K."/>
            <person name="Neumann-Schaal M."/>
            <person name="Wolf J."/>
            <person name="Gronow S."/>
            <person name="Tennert C."/>
            <person name="Haecker G."/>
            <person name="Cieplik F."/>
            <person name="Al-Ahmad A."/>
        </authorList>
    </citation>
    <scope>NUCLEOTIDE SEQUENCE [LARGE SCALE GENOMIC DNA]</scope>
    <source>
        <strain evidence="3">Wk13</strain>
    </source>
</reference>
<evidence type="ECO:0000313" key="2">
    <source>
        <dbReference type="EMBL" id="MFA9950585.1"/>
    </source>
</evidence>
<evidence type="ECO:0000313" key="3">
    <source>
        <dbReference type="Proteomes" id="UP001574673"/>
    </source>
</evidence>
<accession>A0ABV4UH73</accession>
<protein>
    <recommendedName>
        <fullName evidence="1">Phospholipid/glycerol acyltransferase domain-containing protein</fullName>
    </recommendedName>
</protein>
<evidence type="ECO:0000259" key="1">
    <source>
        <dbReference type="SMART" id="SM00563"/>
    </source>
</evidence>
<keyword evidence="3" id="KW-1185">Reference proteome</keyword>
<sequence>MTAPFAPPLKLSRRITLFAALIRRFYFRRVDVVGAPLSAKPTLFIASHRNGGADGSVYAEALGDVPSLVSVQLLRSPFLRLFINGIPVVRDTDRARYGIRADAVPSPLAAGIEQIRAGGSLCLYPEGTSEWQPRPQPYLGGMGVMAAKLKAAGADFVVQPLGVFYSKPDGFRSRVSIVMGEAFYPQADGVKALQAELADALDRVSVCCADVEAFNAAQSAAWQAVQNGEDFGAAFLVAQETGCRSDVPPPSPPVRTWAKILFAASFPLPAAAALWAQCRSDGRNNVSFLRVVGGVYGALFQVACWLTLLLFSPAAVLLWLAAGVAGWYFYPEPLPIPLTEADGEGTA</sequence>
<gene>
    <name evidence="2" type="ORF">ABCS64_09705</name>
</gene>
<dbReference type="SUPFAM" id="SSF69593">
    <property type="entry name" value="Glycerol-3-phosphate (1)-acyltransferase"/>
    <property type="match status" value="1"/>
</dbReference>
<dbReference type="SMART" id="SM00563">
    <property type="entry name" value="PlsC"/>
    <property type="match status" value="1"/>
</dbReference>